<accession>A0A317WGH6</accession>
<evidence type="ECO:0000313" key="2">
    <source>
        <dbReference type="EMBL" id="PWY83290.1"/>
    </source>
</evidence>
<dbReference type="GeneID" id="37107736"/>
<dbReference type="EMBL" id="MSFK01000019">
    <property type="protein sequence ID" value="PWY83290.1"/>
    <property type="molecule type" value="Genomic_DNA"/>
</dbReference>
<keyword evidence="3" id="KW-1185">Reference proteome</keyword>
<sequence>MHGIWSEGFVMFSILCRAASGRPHESTSVSCHEQDTAQNALLMNDDISMIVRFLCFSRFHHHRDHLGRTWGENRRLWDGVTSRSCRKRTRRCLFECFSHGVSGRVMKAGHVCRSLSYRMHIETLAVPV</sequence>
<proteinExistence type="predicted"/>
<dbReference type="AlphaFoldDB" id="A0A317WGH6"/>
<evidence type="ECO:0000313" key="3">
    <source>
        <dbReference type="Proteomes" id="UP000246702"/>
    </source>
</evidence>
<feature type="signal peptide" evidence="1">
    <location>
        <begin position="1"/>
        <end position="21"/>
    </location>
</feature>
<evidence type="ECO:0000256" key="1">
    <source>
        <dbReference type="SAM" id="SignalP"/>
    </source>
</evidence>
<name>A0A317WGH6_9EURO</name>
<reference evidence="2 3" key="1">
    <citation type="submission" date="2016-12" db="EMBL/GenBank/DDBJ databases">
        <title>The genomes of Aspergillus section Nigri reveals drivers in fungal speciation.</title>
        <authorList>
            <consortium name="DOE Joint Genome Institute"/>
            <person name="Vesth T.C."/>
            <person name="Nybo J."/>
            <person name="Theobald S."/>
            <person name="Brandl J."/>
            <person name="Frisvad J.C."/>
            <person name="Nielsen K.F."/>
            <person name="Lyhne E.K."/>
            <person name="Kogle M.E."/>
            <person name="Kuo A."/>
            <person name="Riley R."/>
            <person name="Clum A."/>
            <person name="Nolan M."/>
            <person name="Lipzen A."/>
            <person name="Salamov A."/>
            <person name="Henrissat B."/>
            <person name="Wiebenga A."/>
            <person name="De Vries R.P."/>
            <person name="Grigoriev I.V."/>
            <person name="Mortensen U.H."/>
            <person name="Andersen M.R."/>
            <person name="Baker S.E."/>
        </authorList>
    </citation>
    <scope>NUCLEOTIDE SEQUENCE [LARGE SCALE GENOMIC DNA]</scope>
    <source>
        <strain evidence="2 3">CBS 115572</strain>
    </source>
</reference>
<feature type="chain" id="PRO_5016242821" description="Secreted protein" evidence="1">
    <location>
        <begin position="22"/>
        <end position="128"/>
    </location>
</feature>
<evidence type="ECO:0008006" key="4">
    <source>
        <dbReference type="Google" id="ProtNLM"/>
    </source>
</evidence>
<protein>
    <recommendedName>
        <fullName evidence="4">Secreted protein</fullName>
    </recommendedName>
</protein>
<gene>
    <name evidence="2" type="ORF">BO94DRAFT_124038</name>
</gene>
<dbReference type="RefSeq" id="XP_025466075.1">
    <property type="nucleotide sequence ID" value="XM_025605593.1"/>
</dbReference>
<keyword evidence="1" id="KW-0732">Signal</keyword>
<organism evidence="2 3">
    <name type="scientific">Aspergillus sclerotioniger CBS 115572</name>
    <dbReference type="NCBI Taxonomy" id="1450535"/>
    <lineage>
        <taxon>Eukaryota</taxon>
        <taxon>Fungi</taxon>
        <taxon>Dikarya</taxon>
        <taxon>Ascomycota</taxon>
        <taxon>Pezizomycotina</taxon>
        <taxon>Eurotiomycetes</taxon>
        <taxon>Eurotiomycetidae</taxon>
        <taxon>Eurotiales</taxon>
        <taxon>Aspergillaceae</taxon>
        <taxon>Aspergillus</taxon>
        <taxon>Aspergillus subgen. Circumdati</taxon>
    </lineage>
</organism>
<dbReference type="Proteomes" id="UP000246702">
    <property type="component" value="Unassembled WGS sequence"/>
</dbReference>
<comment type="caution">
    <text evidence="2">The sequence shown here is derived from an EMBL/GenBank/DDBJ whole genome shotgun (WGS) entry which is preliminary data.</text>
</comment>